<dbReference type="SMART" id="SM00388">
    <property type="entry name" value="HisKA"/>
    <property type="match status" value="1"/>
</dbReference>
<dbReference type="Gene3D" id="6.10.340.10">
    <property type="match status" value="1"/>
</dbReference>
<sequence>MKKITRLNYQLFLTVCVIIIGSIVVFCTILPSTMRYFFDNRIFNHIVEVQSQLGQEGLEKYNGYDGIYHILYSQLETNIDEDITEDLLHQRLMYKEFFLQMDDKAVAEQKPLGMYKYVQGHEVIYYVINTQYEGDILISYKIETNYSMLSNQLFMNVLMIIGITIGIILIIFYKWNARLINNLKDIQFKLDEIGEGNLNNPIKTDHYTAEFQEVMTSLETMRQKLYENDQVKQDMIHNISHDLKTPLSVIKNYAEGIIDAVYPYGTVEETAHVIYDQADRLQRRVQSLLYLNRLEYIKSQKEIPDTFKMKDLVLEVVGYMQDREEPLYIESDLDESYFLGDTEKWRIVIENLLDNAKRYAKSQIRIIVKDGVFSMYNDGPPIEASMNGSLFNPFEVGKGGVTGLGLSIVKKTVELYQYEITFVNERGGVTFKITKQIT</sequence>
<keyword evidence="11 14" id="KW-1133">Transmembrane helix</keyword>
<keyword evidence="10" id="KW-0067">ATP-binding</keyword>
<evidence type="ECO:0000313" key="16">
    <source>
        <dbReference type="EMBL" id="MDA3733890.1"/>
    </source>
</evidence>
<comment type="subcellular location">
    <subcellularLocation>
        <location evidence="2">Cell membrane</location>
        <topology evidence="2">Multi-pass membrane protein</topology>
    </subcellularLocation>
</comment>
<dbReference type="CDD" id="cd00082">
    <property type="entry name" value="HisKA"/>
    <property type="match status" value="1"/>
</dbReference>
<feature type="domain" description="Histidine kinase" evidence="15">
    <location>
        <begin position="238"/>
        <end position="438"/>
    </location>
</feature>
<keyword evidence="5" id="KW-0597">Phosphoprotein</keyword>
<dbReference type="InterPro" id="IPR005467">
    <property type="entry name" value="His_kinase_dom"/>
</dbReference>
<dbReference type="GO" id="GO:0005886">
    <property type="term" value="C:plasma membrane"/>
    <property type="evidence" value="ECO:0007669"/>
    <property type="project" value="UniProtKB-SubCell"/>
</dbReference>
<dbReference type="Pfam" id="PF00512">
    <property type="entry name" value="HisKA"/>
    <property type="match status" value="1"/>
</dbReference>
<dbReference type="InterPro" id="IPR003661">
    <property type="entry name" value="HisK_dim/P_dom"/>
</dbReference>
<dbReference type="PANTHER" id="PTHR45528">
    <property type="entry name" value="SENSOR HISTIDINE KINASE CPXA"/>
    <property type="match status" value="1"/>
</dbReference>
<evidence type="ECO:0000256" key="11">
    <source>
        <dbReference type="ARBA" id="ARBA00022989"/>
    </source>
</evidence>
<evidence type="ECO:0000256" key="5">
    <source>
        <dbReference type="ARBA" id="ARBA00022553"/>
    </source>
</evidence>
<dbReference type="PANTHER" id="PTHR45528:SF1">
    <property type="entry name" value="SENSOR HISTIDINE KINASE CPXA"/>
    <property type="match status" value="1"/>
</dbReference>
<dbReference type="RefSeq" id="WP_271013567.1">
    <property type="nucleotide sequence ID" value="NZ_JAQIFT010000068.1"/>
</dbReference>
<protein>
    <recommendedName>
        <fullName evidence="3">histidine kinase</fullName>
        <ecNumber evidence="3">2.7.13.3</ecNumber>
    </recommendedName>
</protein>
<dbReference type="PROSITE" id="PS50109">
    <property type="entry name" value="HIS_KIN"/>
    <property type="match status" value="1"/>
</dbReference>
<keyword evidence="13 14" id="KW-0472">Membrane</keyword>
<name>A0AA42DR83_9FIRM</name>
<evidence type="ECO:0000256" key="1">
    <source>
        <dbReference type="ARBA" id="ARBA00000085"/>
    </source>
</evidence>
<evidence type="ECO:0000256" key="14">
    <source>
        <dbReference type="SAM" id="Phobius"/>
    </source>
</evidence>
<dbReference type="SUPFAM" id="SSF55874">
    <property type="entry name" value="ATPase domain of HSP90 chaperone/DNA topoisomerase II/histidine kinase"/>
    <property type="match status" value="1"/>
</dbReference>
<evidence type="ECO:0000256" key="8">
    <source>
        <dbReference type="ARBA" id="ARBA00022741"/>
    </source>
</evidence>
<keyword evidence="12" id="KW-0902">Two-component regulatory system</keyword>
<keyword evidence="8" id="KW-0547">Nucleotide-binding</keyword>
<dbReference type="CDD" id="cd00075">
    <property type="entry name" value="HATPase"/>
    <property type="match status" value="1"/>
</dbReference>
<organism evidence="16 17">
    <name type="scientific">Holtiella tumoricola</name>
    <dbReference type="NCBI Taxonomy" id="3018743"/>
    <lineage>
        <taxon>Bacteria</taxon>
        <taxon>Bacillati</taxon>
        <taxon>Bacillota</taxon>
        <taxon>Clostridia</taxon>
        <taxon>Lachnospirales</taxon>
        <taxon>Cellulosilyticaceae</taxon>
        <taxon>Holtiella</taxon>
    </lineage>
</organism>
<keyword evidence="9 16" id="KW-0418">Kinase</keyword>
<evidence type="ECO:0000256" key="7">
    <source>
        <dbReference type="ARBA" id="ARBA00022692"/>
    </source>
</evidence>
<evidence type="ECO:0000313" key="17">
    <source>
        <dbReference type="Proteomes" id="UP001169242"/>
    </source>
</evidence>
<dbReference type="Gene3D" id="1.10.287.130">
    <property type="match status" value="1"/>
</dbReference>
<dbReference type="Pfam" id="PF02518">
    <property type="entry name" value="HATPase_c"/>
    <property type="match status" value="1"/>
</dbReference>
<keyword evidence="4" id="KW-1003">Cell membrane</keyword>
<dbReference type="InterPro" id="IPR003594">
    <property type="entry name" value="HATPase_dom"/>
</dbReference>
<evidence type="ECO:0000256" key="4">
    <source>
        <dbReference type="ARBA" id="ARBA00022475"/>
    </source>
</evidence>
<evidence type="ECO:0000256" key="2">
    <source>
        <dbReference type="ARBA" id="ARBA00004651"/>
    </source>
</evidence>
<dbReference type="SMART" id="SM00387">
    <property type="entry name" value="HATPase_c"/>
    <property type="match status" value="1"/>
</dbReference>
<feature type="transmembrane region" description="Helical" evidence="14">
    <location>
        <begin position="153"/>
        <end position="173"/>
    </location>
</feature>
<feature type="transmembrane region" description="Helical" evidence="14">
    <location>
        <begin position="12"/>
        <end position="31"/>
    </location>
</feature>
<keyword evidence="6" id="KW-0808">Transferase</keyword>
<evidence type="ECO:0000256" key="3">
    <source>
        <dbReference type="ARBA" id="ARBA00012438"/>
    </source>
</evidence>
<evidence type="ECO:0000256" key="6">
    <source>
        <dbReference type="ARBA" id="ARBA00022679"/>
    </source>
</evidence>
<dbReference type="GO" id="GO:0000155">
    <property type="term" value="F:phosphorelay sensor kinase activity"/>
    <property type="evidence" value="ECO:0007669"/>
    <property type="project" value="InterPro"/>
</dbReference>
<dbReference type="EMBL" id="JAQIFT010000068">
    <property type="protein sequence ID" value="MDA3733890.1"/>
    <property type="molecule type" value="Genomic_DNA"/>
</dbReference>
<dbReference type="InterPro" id="IPR036097">
    <property type="entry name" value="HisK_dim/P_sf"/>
</dbReference>
<comment type="catalytic activity">
    <reaction evidence="1">
        <text>ATP + protein L-histidine = ADP + protein N-phospho-L-histidine.</text>
        <dbReference type="EC" id="2.7.13.3"/>
    </reaction>
</comment>
<comment type="caution">
    <text evidence="16">The sequence shown here is derived from an EMBL/GenBank/DDBJ whole genome shotgun (WGS) entry which is preliminary data.</text>
</comment>
<dbReference type="Gene3D" id="3.30.565.10">
    <property type="entry name" value="Histidine kinase-like ATPase, C-terminal domain"/>
    <property type="match status" value="1"/>
</dbReference>
<evidence type="ECO:0000256" key="9">
    <source>
        <dbReference type="ARBA" id="ARBA00022777"/>
    </source>
</evidence>
<gene>
    <name evidence="16" type="ORF">PBV87_20665</name>
</gene>
<dbReference type="InterPro" id="IPR050398">
    <property type="entry name" value="HssS/ArlS-like"/>
</dbReference>
<accession>A0AA42DR83</accession>
<evidence type="ECO:0000256" key="10">
    <source>
        <dbReference type="ARBA" id="ARBA00022840"/>
    </source>
</evidence>
<evidence type="ECO:0000259" key="15">
    <source>
        <dbReference type="PROSITE" id="PS50109"/>
    </source>
</evidence>
<dbReference type="Proteomes" id="UP001169242">
    <property type="component" value="Unassembled WGS sequence"/>
</dbReference>
<reference evidence="16" key="1">
    <citation type="journal article" date="2023" name="Int. J. Syst. Evol. Microbiol.">
        <title>&lt;i&gt;Holtiella tumoricola&lt;/i&gt; gen. nov. sp. nov., isolated from a human clinical sample.</title>
        <authorList>
            <person name="Allen-Vercoe E."/>
            <person name="Daigneault M.C."/>
            <person name="Vancuren S.J."/>
            <person name="Cochrane K."/>
            <person name="O'Neal L.L."/>
            <person name="Sankaranarayanan K."/>
            <person name="Lawson P.A."/>
        </authorList>
    </citation>
    <scope>NUCLEOTIDE SEQUENCE</scope>
    <source>
        <strain evidence="16">CC70A</strain>
    </source>
</reference>
<keyword evidence="7 14" id="KW-0812">Transmembrane</keyword>
<dbReference type="AlphaFoldDB" id="A0AA42DR83"/>
<dbReference type="InterPro" id="IPR036890">
    <property type="entry name" value="HATPase_C_sf"/>
</dbReference>
<dbReference type="GO" id="GO:0005524">
    <property type="term" value="F:ATP binding"/>
    <property type="evidence" value="ECO:0007669"/>
    <property type="project" value="UniProtKB-KW"/>
</dbReference>
<dbReference type="EC" id="2.7.13.3" evidence="3"/>
<proteinExistence type="predicted"/>
<evidence type="ECO:0000256" key="13">
    <source>
        <dbReference type="ARBA" id="ARBA00023136"/>
    </source>
</evidence>
<dbReference type="SUPFAM" id="SSF47384">
    <property type="entry name" value="Homodimeric domain of signal transducing histidine kinase"/>
    <property type="match status" value="1"/>
</dbReference>
<evidence type="ECO:0000256" key="12">
    <source>
        <dbReference type="ARBA" id="ARBA00023012"/>
    </source>
</evidence>
<keyword evidence="17" id="KW-1185">Reference proteome</keyword>